<evidence type="ECO:0008006" key="6">
    <source>
        <dbReference type="Google" id="ProtNLM"/>
    </source>
</evidence>
<keyword evidence="2" id="KW-1133">Transmembrane helix</keyword>
<feature type="transmembrane region" description="Helical" evidence="2">
    <location>
        <begin position="27"/>
        <end position="50"/>
    </location>
</feature>
<reference evidence="3 5" key="1">
    <citation type="journal article" date="2017" name="Nature">
        <title>The sunflower genome provides insights into oil metabolism, flowering and Asterid evolution.</title>
        <authorList>
            <person name="Badouin H."/>
            <person name="Gouzy J."/>
            <person name="Grassa C.J."/>
            <person name="Murat F."/>
            <person name="Staton S.E."/>
            <person name="Cottret L."/>
            <person name="Lelandais-Briere C."/>
            <person name="Owens G.L."/>
            <person name="Carrere S."/>
            <person name="Mayjonade B."/>
            <person name="Legrand L."/>
            <person name="Gill N."/>
            <person name="Kane N.C."/>
            <person name="Bowers J.E."/>
            <person name="Hubner S."/>
            <person name="Bellec A."/>
            <person name="Berard A."/>
            <person name="Berges H."/>
            <person name="Blanchet N."/>
            <person name="Boniface M.C."/>
            <person name="Brunel D."/>
            <person name="Catrice O."/>
            <person name="Chaidir N."/>
            <person name="Claudel C."/>
            <person name="Donnadieu C."/>
            <person name="Faraut T."/>
            <person name="Fievet G."/>
            <person name="Helmstetter N."/>
            <person name="King M."/>
            <person name="Knapp S.J."/>
            <person name="Lai Z."/>
            <person name="Le Paslier M.C."/>
            <person name="Lippi Y."/>
            <person name="Lorenzon L."/>
            <person name="Mandel J.R."/>
            <person name="Marage G."/>
            <person name="Marchand G."/>
            <person name="Marquand E."/>
            <person name="Bret-Mestries E."/>
            <person name="Morien E."/>
            <person name="Nambeesan S."/>
            <person name="Nguyen T."/>
            <person name="Pegot-Espagnet P."/>
            <person name="Pouilly N."/>
            <person name="Raftis F."/>
            <person name="Sallet E."/>
            <person name="Schiex T."/>
            <person name="Thomas J."/>
            <person name="Vandecasteele C."/>
            <person name="Vares D."/>
            <person name="Vear F."/>
            <person name="Vautrin S."/>
            <person name="Crespi M."/>
            <person name="Mangin B."/>
            <person name="Burke J.M."/>
            <person name="Salse J."/>
            <person name="Munos S."/>
            <person name="Vincourt P."/>
            <person name="Rieseberg L.H."/>
            <person name="Langlade N.B."/>
        </authorList>
    </citation>
    <scope>NUCLEOTIDE SEQUENCE [LARGE SCALE GENOMIC DNA]</scope>
    <source>
        <strain evidence="5">cv. SF193</strain>
        <tissue evidence="3">Leaves</tissue>
    </source>
</reference>
<feature type="compositionally biased region" description="Basic and acidic residues" evidence="1">
    <location>
        <begin position="373"/>
        <end position="383"/>
    </location>
</feature>
<evidence type="ECO:0000313" key="3">
    <source>
        <dbReference type="EMBL" id="KAF5782536.1"/>
    </source>
</evidence>
<dbReference type="AlphaFoldDB" id="A0A251UX27"/>
<feature type="compositionally biased region" description="Basic and acidic residues" evidence="1">
    <location>
        <begin position="539"/>
        <end position="554"/>
    </location>
</feature>
<dbReference type="Gramene" id="mRNA:HanXRQr2_Chr11g0496991">
    <property type="protein sequence ID" value="mRNA:HanXRQr2_Chr11g0496991"/>
    <property type="gene ID" value="HanXRQr2_Chr11g0496991"/>
</dbReference>
<keyword evidence="2" id="KW-0472">Membrane</keyword>
<dbReference type="EMBL" id="MNCJ02000326">
    <property type="protein sequence ID" value="KAF5782536.1"/>
    <property type="molecule type" value="Genomic_DNA"/>
</dbReference>
<dbReference type="OrthoDB" id="1694395at2759"/>
<feature type="compositionally biased region" description="Polar residues" evidence="1">
    <location>
        <begin position="95"/>
        <end position="113"/>
    </location>
</feature>
<keyword evidence="5" id="KW-1185">Reference proteome</keyword>
<protein>
    <recommendedName>
        <fullName evidence="6">Transmembrane protein</fullName>
    </recommendedName>
</protein>
<name>A0A251UX27_HELAN</name>
<keyword evidence="2" id="KW-0812">Transmembrane</keyword>
<feature type="compositionally biased region" description="Polar residues" evidence="1">
    <location>
        <begin position="610"/>
        <end position="620"/>
    </location>
</feature>
<dbReference type="OMA" id="ITMENCE"/>
<feature type="compositionally biased region" description="Polar residues" evidence="1">
    <location>
        <begin position="557"/>
        <end position="566"/>
    </location>
</feature>
<feature type="region of interest" description="Disordered" evidence="1">
    <location>
        <begin position="537"/>
        <end position="627"/>
    </location>
</feature>
<feature type="transmembrane region" description="Helical" evidence="2">
    <location>
        <begin position="689"/>
        <end position="707"/>
    </location>
</feature>
<evidence type="ECO:0000256" key="1">
    <source>
        <dbReference type="SAM" id="MobiDB-lite"/>
    </source>
</evidence>
<reference evidence="4" key="2">
    <citation type="submission" date="2017-02" db="EMBL/GenBank/DDBJ databases">
        <title>Sunflower complete genome.</title>
        <authorList>
            <person name="Langlade N."/>
            <person name="Munos S."/>
        </authorList>
    </citation>
    <scope>NUCLEOTIDE SEQUENCE [LARGE SCALE GENOMIC DNA]</scope>
    <source>
        <tissue evidence="4">Leaves</tissue>
    </source>
</reference>
<feature type="compositionally biased region" description="Basic and acidic residues" evidence="1">
    <location>
        <begin position="114"/>
        <end position="123"/>
    </location>
</feature>
<feature type="compositionally biased region" description="Basic and acidic residues" evidence="1">
    <location>
        <begin position="592"/>
        <end position="606"/>
    </location>
</feature>
<accession>A0A251UX27</accession>
<evidence type="ECO:0000256" key="2">
    <source>
        <dbReference type="SAM" id="Phobius"/>
    </source>
</evidence>
<dbReference type="Proteomes" id="UP000215914">
    <property type="component" value="Chromosome 4"/>
</dbReference>
<dbReference type="EMBL" id="CM007893">
    <property type="protein sequence ID" value="OTG27927.1"/>
    <property type="molecule type" value="Genomic_DNA"/>
</dbReference>
<feature type="compositionally biased region" description="Polar residues" evidence="1">
    <location>
        <begin position="65"/>
        <end position="76"/>
    </location>
</feature>
<feature type="compositionally biased region" description="Basic and acidic residues" evidence="1">
    <location>
        <begin position="357"/>
        <end position="366"/>
    </location>
</feature>
<evidence type="ECO:0000313" key="5">
    <source>
        <dbReference type="Proteomes" id="UP000215914"/>
    </source>
</evidence>
<evidence type="ECO:0000313" key="4">
    <source>
        <dbReference type="EMBL" id="OTG27927.1"/>
    </source>
</evidence>
<feature type="region of interest" description="Disordered" evidence="1">
    <location>
        <begin position="52"/>
        <end position="80"/>
    </location>
</feature>
<sequence length="718" mass="80027">MEIPLKHDKKNNIKSFPAAINVGSGGLGIVSVVLLGGALVTATIVSAFAFRSRSQRRSSSDHTNKNMSQSTDTQSVGAPKKLELVMKTDTEFSMSEEVTSMKEIQTENSQSLTQDKKHDEQVHSGDINEDITDSVVAENQENTSVRVDSAFESEEQVVMAVQIEKDSCLERCDDGSEEKKHLMPTDNENDEHVDANSLVSDEGVVSIEEYEAVDVPLKDSVAEASKNNDEIEDDEDHQEVEDKLHDEITMENCEGDLSDETDQIAHEVVTEEETIDAARLVENEVQNRPRVQLLDGQDEVVLENCEGDLSNKKGPADQKQVMADHEVAPDAQEMQVNQNCETFVVACVMNRLKEAVDDQTAAKEDAPPSQLISKEEKGKETAQRVEELVTVDGESANVEMITEHELVKEDEIPHVESVKEDEGSEEDVMVKAELSSGVSSSSMQEEPTPEAKISNHKIEETFVQAKVEMTIDQELVKKDEIPHVESVKEDEDNEELVTIKAELSSGVSSPFVREEPTPETKISDYMIEENMDENQTILDKNHNNSEEDAIEKVELSSGVSSPSVQEELTPEAKLTNHKMEENMEENQTILGNKHDDSEEDVTEKADLSSGVGSSTMQEPTPETKIGNHKIEENTDENQTFLGKKHNDSNVNGVIKDQAFASEPWNLKLMVWSALVLVWCLFHWYSELPFLELSLVGSLLFILILLAYHNRATRLVKYE</sequence>
<feature type="region of interest" description="Disordered" evidence="1">
    <location>
        <begin position="357"/>
        <end position="383"/>
    </location>
</feature>
<feature type="region of interest" description="Disordered" evidence="1">
    <location>
        <begin position="416"/>
        <end position="456"/>
    </location>
</feature>
<feature type="region of interest" description="Disordered" evidence="1">
    <location>
        <begin position="95"/>
        <end position="123"/>
    </location>
</feature>
<proteinExistence type="predicted"/>
<reference evidence="3" key="3">
    <citation type="submission" date="2020-06" db="EMBL/GenBank/DDBJ databases">
        <title>Helianthus annuus Genome sequencing and assembly Release 2.</title>
        <authorList>
            <person name="Gouzy J."/>
            <person name="Langlade N."/>
            <person name="Munos S."/>
        </authorList>
    </citation>
    <scope>NUCLEOTIDE SEQUENCE</scope>
    <source>
        <tissue evidence="3">Leaves</tissue>
    </source>
</reference>
<organism evidence="4 5">
    <name type="scientific">Helianthus annuus</name>
    <name type="common">Common sunflower</name>
    <dbReference type="NCBI Taxonomy" id="4232"/>
    <lineage>
        <taxon>Eukaryota</taxon>
        <taxon>Viridiplantae</taxon>
        <taxon>Streptophyta</taxon>
        <taxon>Embryophyta</taxon>
        <taxon>Tracheophyta</taxon>
        <taxon>Spermatophyta</taxon>
        <taxon>Magnoliopsida</taxon>
        <taxon>eudicotyledons</taxon>
        <taxon>Gunneridae</taxon>
        <taxon>Pentapetalae</taxon>
        <taxon>asterids</taxon>
        <taxon>campanulids</taxon>
        <taxon>Asterales</taxon>
        <taxon>Asteraceae</taxon>
        <taxon>Asteroideae</taxon>
        <taxon>Heliantheae alliance</taxon>
        <taxon>Heliantheae</taxon>
        <taxon>Helianthus</taxon>
    </lineage>
</organism>
<dbReference type="InParanoid" id="A0A251UX27"/>
<gene>
    <name evidence="4" type="ORF">HannXRQ_Chr04g0105461</name>
    <name evidence="3" type="ORF">HanXRQr2_Chr11g0496991</name>
</gene>